<reference evidence="5 6" key="1">
    <citation type="submission" date="2023-10" db="EMBL/GenBank/DDBJ databases">
        <authorList>
            <person name="Maclean D."/>
            <person name="Macfadyen A."/>
        </authorList>
    </citation>
    <scope>NUCLEOTIDE SEQUENCE [LARGE SCALE GENOMIC DNA]</scope>
</reference>
<dbReference type="Proteomes" id="UP001314263">
    <property type="component" value="Unassembled WGS sequence"/>
</dbReference>
<evidence type="ECO:0000259" key="4">
    <source>
        <dbReference type="PROSITE" id="PS50280"/>
    </source>
</evidence>
<dbReference type="GO" id="GO:0016279">
    <property type="term" value="F:protein-lysine N-methyltransferase activity"/>
    <property type="evidence" value="ECO:0007669"/>
    <property type="project" value="TreeGrafter"/>
</dbReference>
<dbReference type="PROSITE" id="PS50280">
    <property type="entry name" value="SET"/>
    <property type="match status" value="1"/>
</dbReference>
<dbReference type="Pfam" id="PF09273">
    <property type="entry name" value="Rubis-subs-bind"/>
    <property type="match status" value="1"/>
</dbReference>
<dbReference type="PANTHER" id="PTHR13271:SF116">
    <property type="entry name" value="F21J9.27"/>
    <property type="match status" value="1"/>
</dbReference>
<keyword evidence="3" id="KW-0949">S-adenosyl-L-methionine</keyword>
<evidence type="ECO:0000256" key="3">
    <source>
        <dbReference type="ARBA" id="ARBA00022691"/>
    </source>
</evidence>
<dbReference type="InterPro" id="IPR036464">
    <property type="entry name" value="Rubisco_LSMT_subst-bd_sf"/>
</dbReference>
<evidence type="ECO:0000313" key="5">
    <source>
        <dbReference type="EMBL" id="CAK0785800.1"/>
    </source>
</evidence>
<dbReference type="GO" id="GO:0032259">
    <property type="term" value="P:methylation"/>
    <property type="evidence" value="ECO:0007669"/>
    <property type="project" value="UniProtKB-KW"/>
</dbReference>
<evidence type="ECO:0000256" key="2">
    <source>
        <dbReference type="ARBA" id="ARBA00022679"/>
    </source>
</evidence>
<dbReference type="CDD" id="cd10527">
    <property type="entry name" value="SET_LSMT"/>
    <property type="match status" value="1"/>
</dbReference>
<dbReference type="InterPro" id="IPR015353">
    <property type="entry name" value="Rubisco_LSMT_subst-bd"/>
</dbReference>
<dbReference type="SUPFAM" id="SSF81822">
    <property type="entry name" value="RuBisCo LSMT C-terminal, substrate-binding domain"/>
    <property type="match status" value="1"/>
</dbReference>
<gene>
    <name evidence="5" type="ORF">CVIRNUC_009011</name>
</gene>
<dbReference type="Gene3D" id="3.90.1410.10">
    <property type="entry name" value="set domain protein methyltransferase, domain 1"/>
    <property type="match status" value="1"/>
</dbReference>
<dbReference type="AlphaFoldDB" id="A0AAV1IH70"/>
<keyword evidence="1" id="KW-0489">Methyltransferase</keyword>
<dbReference type="EMBL" id="CAUYUE010000013">
    <property type="protein sequence ID" value="CAK0785800.1"/>
    <property type="molecule type" value="Genomic_DNA"/>
</dbReference>
<dbReference type="Pfam" id="PF00856">
    <property type="entry name" value="SET"/>
    <property type="match status" value="1"/>
</dbReference>
<accession>A0AAV1IH70</accession>
<dbReference type="Gene3D" id="3.90.1420.10">
    <property type="entry name" value="Rubisco LSMT, substrate-binding domain"/>
    <property type="match status" value="1"/>
</dbReference>
<dbReference type="InterPro" id="IPR046341">
    <property type="entry name" value="SET_dom_sf"/>
</dbReference>
<feature type="domain" description="SET" evidence="4">
    <location>
        <begin position="12"/>
        <end position="231"/>
    </location>
</feature>
<proteinExistence type="predicted"/>
<dbReference type="InterPro" id="IPR001214">
    <property type="entry name" value="SET_dom"/>
</dbReference>
<dbReference type="SUPFAM" id="SSF82199">
    <property type="entry name" value="SET domain"/>
    <property type="match status" value="1"/>
</dbReference>
<dbReference type="PANTHER" id="PTHR13271">
    <property type="entry name" value="UNCHARACTERIZED PUTATIVE METHYLTRANSFERASE"/>
    <property type="match status" value="1"/>
</dbReference>
<evidence type="ECO:0000256" key="1">
    <source>
        <dbReference type="ARBA" id="ARBA00022603"/>
    </source>
</evidence>
<keyword evidence="2" id="KW-0808">Transferase</keyword>
<protein>
    <recommendedName>
        <fullName evidence="4">SET domain-containing protein</fullName>
    </recommendedName>
</protein>
<organism evidence="5 6">
    <name type="scientific">Coccomyxa viridis</name>
    <dbReference type="NCBI Taxonomy" id="1274662"/>
    <lineage>
        <taxon>Eukaryota</taxon>
        <taxon>Viridiplantae</taxon>
        <taxon>Chlorophyta</taxon>
        <taxon>core chlorophytes</taxon>
        <taxon>Trebouxiophyceae</taxon>
        <taxon>Trebouxiophyceae incertae sedis</taxon>
        <taxon>Coccomyxaceae</taxon>
        <taxon>Coccomyxa</taxon>
    </lineage>
</organism>
<dbReference type="InterPro" id="IPR050600">
    <property type="entry name" value="SETD3_SETD6_MTase"/>
</dbReference>
<comment type="caution">
    <text evidence="5">The sequence shown here is derived from an EMBL/GenBank/DDBJ whole genome shotgun (WGS) entry which is preliminary data.</text>
</comment>
<sequence length="488" mass="53527">MVEWVRENGGSVSDAVSISYPNAVAGAGLQASRACKAGERLVNLPAHCQLTYGEHTTPELMRLIEKVPQEFWGAKLALQILQERTLGTASFFRHYISNLPVAVPGIPLFYTQEAVKALEEYPPLSQQVKKRCRWLLTFAEGELAELPGRPDDPFGGQRIDGNTLGWALAMSTSRAFRVRGAEQPAAQLPLIDMCNHSFAPNCQVFPGKEGSVDLVASRNIQASEDLLLSYGNLDNDFLLLDYGFLVPSNPFDAVAVRFDVAFFQAANALSKQNTANKDDVDTVENFQESLLSELSLAGPEADRELMLRRSLPSCSPRALAAARILCAGDEAELAGRTADALGRWRDPVSPINEVKALRMIAGVAFFVLSRFPKTLEQDKQLLAGQSLPDDLSLAVQLRLAKKQIMAQLLHDLASRIKELAMQPVQQTVAPPHERSSTGKREYSTIACRGRHDCRHPVNIGVRSSPWGRPGRSALHSMYAVIAMVIAMQ</sequence>
<name>A0AAV1IH70_9CHLO</name>
<keyword evidence="6" id="KW-1185">Reference proteome</keyword>
<evidence type="ECO:0000313" key="6">
    <source>
        <dbReference type="Proteomes" id="UP001314263"/>
    </source>
</evidence>